<dbReference type="RefSeq" id="WP_275847071.1">
    <property type="nucleotide sequence ID" value="NZ_CP135996.1"/>
</dbReference>
<dbReference type="Proteomes" id="UP001300604">
    <property type="component" value="Chromosome"/>
</dbReference>
<dbReference type="AlphaFoldDB" id="A0AA97DBG5"/>
<dbReference type="InterPro" id="IPR003593">
    <property type="entry name" value="AAA+_ATPase"/>
</dbReference>
<dbReference type="PROSITE" id="PS00211">
    <property type="entry name" value="ABC_TRANSPORTER_1"/>
    <property type="match status" value="1"/>
</dbReference>
<sequence>MTTIECKSVTKVIKKNTVIDHISLSMHSGKIYGLQGINGSGKTMLMRLISGLIYPTEGEVFINGKCLGKEITFPESLGLLLENPAFLDNYTGLQNLCQLASIKQLVTKEHIRSVIQEVGLDPDDPKKYKKYSLGMKQRIGIAAAYMELPDIVIMDEPTNALDTTGIELVKNILQEQKKRDALVIISCHDLSILRSMSDEIFLLCAGHVQDHIEAPFEKEVSA</sequence>
<reference evidence="6" key="1">
    <citation type="submission" date="2023-09" db="EMBL/GenBank/DDBJ databases">
        <authorList>
            <person name="Zeng C."/>
        </authorList>
    </citation>
    <scope>NUCLEOTIDE SEQUENCE</scope>
    <source>
        <strain evidence="6">ZCY20-5</strain>
    </source>
</reference>
<proteinExistence type="inferred from homology"/>
<gene>
    <name evidence="6" type="ORF">PXC00_05740</name>
</gene>
<keyword evidence="4 6" id="KW-0067">ATP-binding</keyword>
<keyword evidence="3" id="KW-0547">Nucleotide-binding</keyword>
<dbReference type="GO" id="GO:0016887">
    <property type="term" value="F:ATP hydrolysis activity"/>
    <property type="evidence" value="ECO:0007669"/>
    <property type="project" value="InterPro"/>
</dbReference>
<dbReference type="Gene3D" id="3.40.50.300">
    <property type="entry name" value="P-loop containing nucleotide triphosphate hydrolases"/>
    <property type="match status" value="1"/>
</dbReference>
<evidence type="ECO:0000259" key="5">
    <source>
        <dbReference type="PROSITE" id="PS50893"/>
    </source>
</evidence>
<protein>
    <submittedName>
        <fullName evidence="6">ATP-binding cassette domain-containing protein</fullName>
    </submittedName>
</protein>
<name>A0AA97DBG5_9FIRM</name>
<keyword evidence="2" id="KW-0813">Transport</keyword>
<dbReference type="Pfam" id="PF00005">
    <property type="entry name" value="ABC_tran"/>
    <property type="match status" value="1"/>
</dbReference>
<organism evidence="6 7">
    <name type="scientific">Caproicibacterium argilliputei</name>
    <dbReference type="NCBI Taxonomy" id="3030016"/>
    <lineage>
        <taxon>Bacteria</taxon>
        <taxon>Bacillati</taxon>
        <taxon>Bacillota</taxon>
        <taxon>Clostridia</taxon>
        <taxon>Eubacteriales</taxon>
        <taxon>Oscillospiraceae</taxon>
        <taxon>Caproicibacterium</taxon>
    </lineage>
</organism>
<evidence type="ECO:0000256" key="1">
    <source>
        <dbReference type="ARBA" id="ARBA00005417"/>
    </source>
</evidence>
<feature type="domain" description="ABC transporter" evidence="5">
    <location>
        <begin position="4"/>
        <end position="222"/>
    </location>
</feature>
<dbReference type="PROSITE" id="PS50893">
    <property type="entry name" value="ABC_TRANSPORTER_2"/>
    <property type="match status" value="1"/>
</dbReference>
<evidence type="ECO:0000256" key="2">
    <source>
        <dbReference type="ARBA" id="ARBA00022448"/>
    </source>
</evidence>
<evidence type="ECO:0000256" key="4">
    <source>
        <dbReference type="ARBA" id="ARBA00022840"/>
    </source>
</evidence>
<dbReference type="EMBL" id="CP135996">
    <property type="protein sequence ID" value="WOC33369.1"/>
    <property type="molecule type" value="Genomic_DNA"/>
</dbReference>
<accession>A0AA97DBG5</accession>
<dbReference type="InterPro" id="IPR003439">
    <property type="entry name" value="ABC_transporter-like_ATP-bd"/>
</dbReference>
<dbReference type="KEGG" id="carl:PXC00_05740"/>
<keyword evidence="7" id="KW-1185">Reference proteome</keyword>
<reference evidence="6" key="2">
    <citation type="submission" date="2024-06" db="EMBL/GenBank/DDBJ databases">
        <title>Caproicibacterium argilliputei sp. nov, a novel caproic acid producing anaerobic bacterium isolated from pit mud.</title>
        <authorList>
            <person name="Xia S."/>
        </authorList>
    </citation>
    <scope>NUCLEOTIDE SEQUENCE</scope>
    <source>
        <strain evidence="6">ZCY20-5</strain>
    </source>
</reference>
<comment type="similarity">
    <text evidence="1">Belongs to the ABC transporter superfamily.</text>
</comment>
<evidence type="ECO:0000313" key="6">
    <source>
        <dbReference type="EMBL" id="WOC33369.1"/>
    </source>
</evidence>
<dbReference type="PANTHER" id="PTHR43335:SF4">
    <property type="entry name" value="ABC TRANSPORTER, ATP-BINDING PROTEIN"/>
    <property type="match status" value="1"/>
</dbReference>
<dbReference type="InterPro" id="IPR027417">
    <property type="entry name" value="P-loop_NTPase"/>
</dbReference>
<dbReference type="SMART" id="SM00382">
    <property type="entry name" value="AAA"/>
    <property type="match status" value="1"/>
</dbReference>
<dbReference type="SUPFAM" id="SSF52540">
    <property type="entry name" value="P-loop containing nucleoside triphosphate hydrolases"/>
    <property type="match status" value="1"/>
</dbReference>
<dbReference type="GO" id="GO:0005524">
    <property type="term" value="F:ATP binding"/>
    <property type="evidence" value="ECO:0007669"/>
    <property type="project" value="UniProtKB-KW"/>
</dbReference>
<evidence type="ECO:0000256" key="3">
    <source>
        <dbReference type="ARBA" id="ARBA00022741"/>
    </source>
</evidence>
<dbReference type="InterPro" id="IPR017871">
    <property type="entry name" value="ABC_transporter-like_CS"/>
</dbReference>
<evidence type="ECO:0000313" key="7">
    <source>
        <dbReference type="Proteomes" id="UP001300604"/>
    </source>
</evidence>
<dbReference type="PANTHER" id="PTHR43335">
    <property type="entry name" value="ABC TRANSPORTER, ATP-BINDING PROTEIN"/>
    <property type="match status" value="1"/>
</dbReference>